<feature type="chain" id="PRO_5039261697" evidence="1">
    <location>
        <begin position="23"/>
        <end position="162"/>
    </location>
</feature>
<feature type="signal peptide" evidence="1">
    <location>
        <begin position="1"/>
        <end position="22"/>
    </location>
</feature>
<proteinExistence type="predicted"/>
<accession>A0A7K3M6B8</accession>
<sequence length="162" mass="17813">MKRYVAGVAVAVGVLLTSPLLAVPAHGAQGPAARPDPELRAHVAVITISPTSHAGRPGTETNSPSRGEFIDRVEWIPDPNGRRLAVYPTGYARYDAPASEWPSAWAEVIRLEPEADHVNMRDQFRCHVEFARIAEPEKPSWNLELWRPDAGYLATVLTQCNP</sequence>
<evidence type="ECO:0000256" key="1">
    <source>
        <dbReference type="SAM" id="SignalP"/>
    </source>
</evidence>
<organism evidence="2 3">
    <name type="scientific">Phytoactinopolyspora mesophila</name>
    <dbReference type="NCBI Taxonomy" id="2650750"/>
    <lineage>
        <taxon>Bacteria</taxon>
        <taxon>Bacillati</taxon>
        <taxon>Actinomycetota</taxon>
        <taxon>Actinomycetes</taxon>
        <taxon>Jiangellales</taxon>
        <taxon>Jiangellaceae</taxon>
        <taxon>Phytoactinopolyspora</taxon>
    </lineage>
</organism>
<protein>
    <submittedName>
        <fullName evidence="2">DUF2599 domain-containing protein</fullName>
    </submittedName>
</protein>
<dbReference type="RefSeq" id="WP_162451141.1">
    <property type="nucleotide sequence ID" value="NZ_WLZY01000005.1"/>
</dbReference>
<dbReference type="AlphaFoldDB" id="A0A7K3M6B8"/>
<reference evidence="2 3" key="1">
    <citation type="submission" date="2019-11" db="EMBL/GenBank/DDBJ databases">
        <authorList>
            <person name="Li X.-J."/>
            <person name="Feng X.-M."/>
        </authorList>
    </citation>
    <scope>NUCLEOTIDE SEQUENCE [LARGE SCALE GENOMIC DNA]</scope>
    <source>
        <strain evidence="2 3">XMNu-373</strain>
    </source>
</reference>
<gene>
    <name evidence="2" type="ORF">F7O44_15290</name>
</gene>
<name>A0A7K3M6B8_9ACTN</name>
<dbReference type="Pfam" id="PF10783">
    <property type="entry name" value="DUF2599"/>
    <property type="match status" value="1"/>
</dbReference>
<keyword evidence="1" id="KW-0732">Signal</keyword>
<comment type="caution">
    <text evidence="2">The sequence shown here is derived from an EMBL/GenBank/DDBJ whole genome shotgun (WGS) entry which is preliminary data.</text>
</comment>
<keyword evidence="3" id="KW-1185">Reference proteome</keyword>
<dbReference type="InterPro" id="IPR019719">
    <property type="entry name" value="DUF2599"/>
</dbReference>
<dbReference type="Proteomes" id="UP000460435">
    <property type="component" value="Unassembled WGS sequence"/>
</dbReference>
<dbReference type="EMBL" id="WLZY01000005">
    <property type="protein sequence ID" value="NDL58432.1"/>
    <property type="molecule type" value="Genomic_DNA"/>
</dbReference>
<evidence type="ECO:0000313" key="2">
    <source>
        <dbReference type="EMBL" id="NDL58432.1"/>
    </source>
</evidence>
<evidence type="ECO:0000313" key="3">
    <source>
        <dbReference type="Proteomes" id="UP000460435"/>
    </source>
</evidence>